<keyword evidence="23" id="KW-1185">Reference proteome</keyword>
<evidence type="ECO:0000256" key="9">
    <source>
        <dbReference type="ARBA" id="ARBA00022967"/>
    </source>
</evidence>
<dbReference type="InterPro" id="IPR036412">
    <property type="entry name" value="HAD-like_sf"/>
</dbReference>
<feature type="transmembrane region" description="Helical" evidence="17">
    <location>
        <begin position="1249"/>
        <end position="1274"/>
    </location>
</feature>
<feature type="binding site" evidence="15">
    <location>
        <position position="934"/>
    </location>
    <ligand>
        <name>ATP</name>
        <dbReference type="ChEBI" id="CHEBI:30616"/>
    </ligand>
</feature>
<feature type="binding site" evidence="15">
    <location>
        <position position="932"/>
    </location>
    <ligand>
        <name>ATP</name>
        <dbReference type="ChEBI" id="CHEBI:30616"/>
    </ligand>
</feature>
<keyword evidence="4 17" id="KW-0812">Transmembrane</keyword>
<dbReference type="GO" id="GO:0016887">
    <property type="term" value="F:ATP hydrolysis activity"/>
    <property type="evidence" value="ECO:0007669"/>
    <property type="project" value="InterPro"/>
</dbReference>
<feature type="compositionally biased region" description="Basic and acidic residues" evidence="18">
    <location>
        <begin position="1401"/>
        <end position="1421"/>
    </location>
</feature>
<dbReference type="SFLD" id="SFLDF00027">
    <property type="entry name" value="p-type_atpase"/>
    <property type="match status" value="1"/>
</dbReference>
<dbReference type="EMBL" id="CALLCH030000012">
    <property type="protein sequence ID" value="CAI4214801.1"/>
    <property type="molecule type" value="Genomic_DNA"/>
</dbReference>
<feature type="domain" description="P-type ATPase C-terminal" evidence="21">
    <location>
        <begin position="1073"/>
        <end position="1323"/>
    </location>
</feature>
<dbReference type="GO" id="GO:0032456">
    <property type="term" value="P:endocytic recycling"/>
    <property type="evidence" value="ECO:0007669"/>
    <property type="project" value="TreeGrafter"/>
</dbReference>
<dbReference type="InterPro" id="IPR023214">
    <property type="entry name" value="HAD_sf"/>
</dbReference>
<dbReference type="SFLD" id="SFLDG00002">
    <property type="entry name" value="C1.7:_P-type_atpase_like"/>
    <property type="match status" value="1"/>
</dbReference>
<feature type="compositionally biased region" description="Polar residues" evidence="18">
    <location>
        <begin position="759"/>
        <end position="769"/>
    </location>
</feature>
<feature type="transmembrane region" description="Helical" evidence="17">
    <location>
        <begin position="403"/>
        <end position="427"/>
    </location>
</feature>
<evidence type="ECO:0000256" key="4">
    <source>
        <dbReference type="ARBA" id="ARBA00022692"/>
    </source>
</evidence>
<feature type="binding site" evidence="15">
    <location>
        <position position="1020"/>
    </location>
    <ligand>
        <name>ATP</name>
        <dbReference type="ChEBI" id="CHEBI:30616"/>
    </ligand>
</feature>
<dbReference type="InterPro" id="IPR018303">
    <property type="entry name" value="ATPase_P-typ_P_site"/>
</dbReference>
<feature type="binding site" evidence="15">
    <location>
        <position position="852"/>
    </location>
    <ligand>
        <name>ATP</name>
        <dbReference type="ChEBI" id="CHEBI:30616"/>
    </ligand>
</feature>
<dbReference type="InterPro" id="IPR006539">
    <property type="entry name" value="P-type_ATPase_IV"/>
</dbReference>
<feature type="binding site" evidence="15">
    <location>
        <position position="711"/>
    </location>
    <ligand>
        <name>ATP</name>
        <dbReference type="ChEBI" id="CHEBI:30616"/>
    </ligand>
</feature>
<dbReference type="NCBIfam" id="TIGR01494">
    <property type="entry name" value="ATPase_P-type"/>
    <property type="match status" value="1"/>
</dbReference>
<dbReference type="Gene3D" id="3.40.1110.10">
    <property type="entry name" value="Calcium-transporting ATPase, cytoplasmic domain N"/>
    <property type="match status" value="2"/>
</dbReference>
<feature type="binding site" evidence="16">
    <location>
        <position position="1051"/>
    </location>
    <ligand>
        <name>Mg(2+)</name>
        <dbReference type="ChEBI" id="CHEBI:18420"/>
    </ligand>
</feature>
<dbReference type="Pfam" id="PF16212">
    <property type="entry name" value="PhoLip_ATPase_C"/>
    <property type="match status" value="1"/>
</dbReference>
<dbReference type="SUPFAM" id="SSF81660">
    <property type="entry name" value="Metal cation-transporting ATPase, ATP-binding domain N"/>
    <property type="match status" value="1"/>
</dbReference>
<dbReference type="GO" id="GO:0000287">
    <property type="term" value="F:magnesium ion binding"/>
    <property type="evidence" value="ECO:0007669"/>
    <property type="project" value="UniProtKB-UniRule"/>
</dbReference>
<feature type="domain" description="P-type ATPase A" evidence="19">
    <location>
        <begin position="197"/>
        <end position="338"/>
    </location>
</feature>
<dbReference type="PANTHER" id="PTHR24092">
    <property type="entry name" value="PROBABLE PHOSPHOLIPID-TRANSPORTING ATPASE"/>
    <property type="match status" value="1"/>
</dbReference>
<dbReference type="Gene3D" id="3.40.50.1000">
    <property type="entry name" value="HAD superfamily/HAD-like"/>
    <property type="match status" value="1"/>
</dbReference>
<evidence type="ECO:0000256" key="8">
    <source>
        <dbReference type="ARBA" id="ARBA00022842"/>
    </source>
</evidence>
<dbReference type="InterPro" id="IPR023299">
    <property type="entry name" value="ATPase_P-typ_cyto_dom_N"/>
</dbReference>
<protein>
    <recommendedName>
        <fullName evidence="17">Phospholipid-transporting ATPase</fullName>
        <ecNumber evidence="17">7.6.2.1</ecNumber>
    </recommendedName>
</protein>
<feature type="active site" description="4-aspartylphosphate intermediate" evidence="14">
    <location>
        <position position="472"/>
    </location>
</feature>
<comment type="catalytic activity">
    <reaction evidence="12 17">
        <text>ATP + H2O + phospholipidSide 1 = ADP + phosphate + phospholipidSide 2.</text>
        <dbReference type="EC" id="7.6.2.1"/>
    </reaction>
</comment>
<feature type="region of interest" description="Disordered" evidence="18">
    <location>
        <begin position="1349"/>
        <end position="1368"/>
    </location>
</feature>
<evidence type="ECO:0000256" key="3">
    <source>
        <dbReference type="ARBA" id="ARBA00008109"/>
    </source>
</evidence>
<dbReference type="SFLD" id="SFLDS00003">
    <property type="entry name" value="Haloacid_Dehalogenase"/>
    <property type="match status" value="1"/>
</dbReference>
<dbReference type="NCBIfam" id="TIGR01652">
    <property type="entry name" value="ATPase-Plipid"/>
    <property type="match status" value="2"/>
</dbReference>
<dbReference type="PANTHER" id="PTHR24092:SF174">
    <property type="entry name" value="PHOSPHOLIPID-TRANSPORTING ATPASE DNF3-RELATED"/>
    <property type="match status" value="1"/>
</dbReference>
<feature type="binding site" evidence="15">
    <location>
        <position position="1051"/>
    </location>
    <ligand>
        <name>ATP</name>
        <dbReference type="ChEBI" id="CHEBI:30616"/>
    </ligand>
</feature>
<comment type="caution">
    <text evidence="22">The sequence shown here is derived from an EMBL/GenBank/DDBJ whole genome shotgun (WGS) entry which is preliminary data.</text>
</comment>
<keyword evidence="5 16" id="KW-0479">Metal-binding</keyword>
<evidence type="ECO:0000313" key="23">
    <source>
        <dbReference type="Proteomes" id="UP000838763"/>
    </source>
</evidence>
<keyword evidence="11 17" id="KW-0472">Membrane</keyword>
<comment type="similarity">
    <text evidence="3 17">Belongs to the cation transport ATPase (P-type) (TC 3.A.3) family. Type IV subfamily.</text>
</comment>
<comment type="subcellular location">
    <subcellularLocation>
        <location evidence="2">Endomembrane system</location>
    </subcellularLocation>
    <subcellularLocation>
        <location evidence="1 17">Membrane</location>
        <topology evidence="1 17">Multi-pass membrane protein</topology>
    </subcellularLocation>
</comment>
<dbReference type="GO" id="GO:0005524">
    <property type="term" value="F:ATP binding"/>
    <property type="evidence" value="ECO:0007669"/>
    <property type="project" value="UniProtKB-UniRule"/>
</dbReference>
<feature type="transmembrane region" description="Helical" evidence="17">
    <location>
        <begin position="1221"/>
        <end position="1242"/>
    </location>
</feature>
<keyword evidence="9 17" id="KW-1278">Translocase</keyword>
<proteinExistence type="inferred from homology"/>
<dbReference type="GO" id="GO:0045332">
    <property type="term" value="P:phospholipid translocation"/>
    <property type="evidence" value="ECO:0007669"/>
    <property type="project" value="TreeGrafter"/>
</dbReference>
<feature type="binding site" evidence="16">
    <location>
        <position position="1047"/>
    </location>
    <ligand>
        <name>Mg(2+)</name>
        <dbReference type="ChEBI" id="CHEBI:18420"/>
    </ligand>
</feature>
<evidence type="ECO:0000256" key="11">
    <source>
        <dbReference type="ARBA" id="ARBA00023136"/>
    </source>
</evidence>
<dbReference type="Pfam" id="PF00702">
    <property type="entry name" value="Hydrolase"/>
    <property type="match status" value="1"/>
</dbReference>
<dbReference type="Pfam" id="PF00122">
    <property type="entry name" value="E1-E2_ATPase"/>
    <property type="match status" value="1"/>
</dbReference>
<dbReference type="Pfam" id="PF16209">
    <property type="entry name" value="PhoLip_ATPase_N"/>
    <property type="match status" value="1"/>
</dbReference>
<dbReference type="SUPFAM" id="SSF81665">
    <property type="entry name" value="Calcium ATPase, transmembrane domain M"/>
    <property type="match status" value="1"/>
</dbReference>
<dbReference type="InterPro" id="IPR008250">
    <property type="entry name" value="ATPase_P-typ_transduc_dom_A_sf"/>
</dbReference>
<evidence type="ECO:0000259" key="20">
    <source>
        <dbReference type="Pfam" id="PF16209"/>
    </source>
</evidence>
<feature type="binding site" evidence="15">
    <location>
        <position position="933"/>
    </location>
    <ligand>
        <name>ATP</name>
        <dbReference type="ChEBI" id="CHEBI:30616"/>
    </ligand>
</feature>
<feature type="binding site" evidence="15">
    <location>
        <position position="1026"/>
    </location>
    <ligand>
        <name>ATP</name>
        <dbReference type="ChEBI" id="CHEBI:30616"/>
    </ligand>
</feature>
<dbReference type="GO" id="GO:0005886">
    <property type="term" value="C:plasma membrane"/>
    <property type="evidence" value="ECO:0007669"/>
    <property type="project" value="TreeGrafter"/>
</dbReference>
<evidence type="ECO:0000256" key="1">
    <source>
        <dbReference type="ARBA" id="ARBA00004141"/>
    </source>
</evidence>
<dbReference type="Gene3D" id="2.70.150.10">
    <property type="entry name" value="Calcium-transporting ATPase, cytoplasmic transduction domain A"/>
    <property type="match status" value="1"/>
</dbReference>
<dbReference type="GO" id="GO:0140326">
    <property type="term" value="F:ATPase-coupled intramembrane lipid transporter activity"/>
    <property type="evidence" value="ECO:0007669"/>
    <property type="project" value="UniProtKB-EC"/>
</dbReference>
<feature type="binding site" evidence="15">
    <location>
        <position position="474"/>
    </location>
    <ligand>
        <name>ATP</name>
        <dbReference type="ChEBI" id="CHEBI:30616"/>
    </ligand>
</feature>
<feature type="compositionally biased region" description="Basic and acidic residues" evidence="18">
    <location>
        <begin position="741"/>
        <end position="750"/>
    </location>
</feature>
<evidence type="ECO:0000256" key="13">
    <source>
        <dbReference type="ARBA" id="ARBA00049128"/>
    </source>
</evidence>
<feature type="transmembrane region" description="Helical" evidence="17">
    <location>
        <begin position="363"/>
        <end position="383"/>
    </location>
</feature>
<feature type="region of interest" description="Disordered" evidence="18">
    <location>
        <begin position="1"/>
        <end position="44"/>
    </location>
</feature>
<dbReference type="PRINTS" id="PR00119">
    <property type="entry name" value="CATATPASE"/>
</dbReference>
<keyword evidence="10 17" id="KW-1133">Transmembrane helix</keyword>
<comment type="catalytic activity">
    <reaction evidence="13">
        <text>a 1,2-diacyl-sn-glycero-3-phosphoethanolamine(out) + ATP + H2O = a 1,2-diacyl-sn-glycero-3-phosphoethanolamine(in) + ADP + phosphate + H(+)</text>
        <dbReference type="Rhea" id="RHEA:66132"/>
        <dbReference type="ChEBI" id="CHEBI:15377"/>
        <dbReference type="ChEBI" id="CHEBI:15378"/>
        <dbReference type="ChEBI" id="CHEBI:30616"/>
        <dbReference type="ChEBI" id="CHEBI:43474"/>
        <dbReference type="ChEBI" id="CHEBI:64612"/>
        <dbReference type="ChEBI" id="CHEBI:456216"/>
    </reaction>
    <physiologicalReaction direction="left-to-right" evidence="13">
        <dbReference type="Rhea" id="RHEA:66133"/>
    </physiologicalReaction>
</comment>
<feature type="binding site" evidence="15">
    <location>
        <position position="473"/>
    </location>
    <ligand>
        <name>ATP</name>
        <dbReference type="ChEBI" id="CHEBI:30616"/>
    </ligand>
</feature>
<dbReference type="InterPro" id="IPR044492">
    <property type="entry name" value="P_typ_ATPase_HD_dom"/>
</dbReference>
<feature type="compositionally biased region" description="Polar residues" evidence="18">
    <location>
        <begin position="1387"/>
        <end position="1400"/>
    </location>
</feature>
<sequence length="1457" mass="163599">MIPLNRDRLAPSITQPAHTMLPPPALAQRLDTKPSTPVKSPEKLSLNDDAPAFPVAPTPSAATMSDYTFTTKLGVLRPSRIHETCYTVKHRTALIFQFSRLANFYFLVMGIMQMIPGLSTTGKYTTIVPLAIFVSFSMAKEGWDDYRRYALDKAENCSTAWVLRGAKDASGSRRSQTLIDRLRDRKNNGKVSTDVDDSAHREDADGSWMRVEWQDIVVGDIVRLNRDDNVPADLVLLHASGPNCIAYIETMALDGETNLKSKQSCPLVAGLCSTVDALRQCRAQVVSEDPNLDLYNYDGRITVNGETLPLTSNNILYRGSTVRNTTEMIGLVVNSGEECKIRMNAHKNVRAKAPAIQSIINKIVLFLVFFVVMISIGLTIGYYRWRSGGFEKQLWYLMEASLSFKNIFIAFLLMFNTLIPLSLYISLEIIKLGQLYFLGDIEMYDPVTNTPMVANTMTILENLGQVNYVFSDKTGTLTENVMRFRKLSVAGTAWLHDMDVMRDEAEKQRKIEESERLRKKRKKHKKKELKQSGTSGASAGKAVDDEDEDDGTTDVAGPAGPRESMALSDFGSPISPVAGRFAPSGIGGKTEDLLRYLRERPNTSFSRKARHFIICIALCNTCLPELTESGEISYQAASPDELALVEAARDLGYEMIDRPANSIKLRYTDPTTGHITVEQFEVLDVIEFTSKRKRMSIIIRMPDGRICVLCKGADSALLPRLKLSGLAIQKAREVEIQANRRRSEEQESIIRRRSLHGTPRNSMALSRSSMSGARPALARLGSAARASLDFRPGGEPHRNVQGGRVFYPRPSLTLSTYEAMENLVDESVAVNEGTIFERCFQHTDDFATEGLRTLLFAYRYVEEDDYRTWKKMYHEATTSLVDRQQRIEAAGEVIEQKFDLAGATAIEDKLQEGVPETIDKLRRANIKVWMLTGDKRETAINIGHSARVCKPFSEIYILDANLSNLFDTLTSTLTEVGRGMVPHSVVVVDGQTLSDIDDDKTLSALFYDLVVRVDSVICCRASPSQKAQLVKKIRHRMPKTMTLAIGDGANDIGMILASHVGIGISGREGLQAARIADYSIAQFRFLQRLLFVHGRWNYIRTSKYVLATFWKEIFFFMAQAHYQLFTGYTGTSLYENWSLTVFNGVFTSIPVIILGILDQDLSAKTLLAFPELYNFGQRCKGFNYTNFIIWAVLGAVESCVLFYMVWAAYRYMLFTSDTSLFAMGHASFTVGVVFINVKLLVLEMHTKNIVTFAGLFLSVTGWFMWNLLLGAIYPDGLNIYQVPGAFMHNFGRTLSWWAIVLLVLLTLIVIELVVSAVRRVYWPGDWDIMQRVEKEGKIEEMRRRVDAERGDLDATEAADGGSPVDGGLEMQEVRNTADNLAVPNAGGSEQRSSFQEMRSSFQDRRPSFQDKRHSFQERRADTSAQRWPRRSHDEYARPTSFMPLSRQGSLPEDGRES</sequence>
<evidence type="ECO:0000259" key="21">
    <source>
        <dbReference type="Pfam" id="PF16212"/>
    </source>
</evidence>
<dbReference type="EC" id="7.6.2.1" evidence="17"/>
<evidence type="ECO:0000259" key="19">
    <source>
        <dbReference type="Pfam" id="PF00122"/>
    </source>
</evidence>
<dbReference type="SUPFAM" id="SSF56784">
    <property type="entry name" value="HAD-like"/>
    <property type="match status" value="1"/>
</dbReference>
<feature type="domain" description="P-type ATPase N-terminal" evidence="20">
    <location>
        <begin position="93"/>
        <end position="127"/>
    </location>
</feature>
<feature type="transmembrane region" description="Helical" evidence="17">
    <location>
        <begin position="1137"/>
        <end position="1157"/>
    </location>
</feature>
<dbReference type="OrthoDB" id="377733at2759"/>
<evidence type="ECO:0000313" key="22">
    <source>
        <dbReference type="EMBL" id="CAI4214801.1"/>
    </source>
</evidence>
<dbReference type="InterPro" id="IPR023298">
    <property type="entry name" value="ATPase_P-typ_TM_dom_sf"/>
</dbReference>
<dbReference type="InterPro" id="IPR032630">
    <property type="entry name" value="P_typ_ATPase_c"/>
</dbReference>
<evidence type="ECO:0000256" key="16">
    <source>
        <dbReference type="PIRSR" id="PIRSR606539-3"/>
    </source>
</evidence>
<dbReference type="InterPro" id="IPR032631">
    <property type="entry name" value="P-type_ATPase_N"/>
</dbReference>
<evidence type="ECO:0000256" key="7">
    <source>
        <dbReference type="ARBA" id="ARBA00022840"/>
    </source>
</evidence>
<feature type="transmembrane region" description="Helical" evidence="17">
    <location>
        <begin position="1294"/>
        <end position="1314"/>
    </location>
</feature>
<feature type="binding site" evidence="15">
    <location>
        <position position="688"/>
    </location>
    <ligand>
        <name>ATP</name>
        <dbReference type="ChEBI" id="CHEBI:30616"/>
    </ligand>
</feature>
<reference evidence="22" key="1">
    <citation type="submission" date="2022-11" db="EMBL/GenBank/DDBJ databases">
        <authorList>
            <person name="Scott C."/>
            <person name="Bruce N."/>
        </authorList>
    </citation>
    <scope>NUCLEOTIDE SEQUENCE</scope>
</reference>
<feature type="binding site" evidence="15">
    <location>
        <position position="641"/>
    </location>
    <ligand>
        <name>ATP</name>
        <dbReference type="ChEBI" id="CHEBI:30616"/>
    </ligand>
</feature>
<keyword evidence="6 15" id="KW-0547">Nucleotide-binding</keyword>
<evidence type="ECO:0000256" key="15">
    <source>
        <dbReference type="PIRSR" id="PIRSR606539-2"/>
    </source>
</evidence>
<evidence type="ECO:0000256" key="6">
    <source>
        <dbReference type="ARBA" id="ARBA00022741"/>
    </source>
</evidence>
<dbReference type="Proteomes" id="UP000838763">
    <property type="component" value="Unassembled WGS sequence"/>
</dbReference>
<feature type="binding site" evidence="15">
    <location>
        <position position="472"/>
    </location>
    <ligand>
        <name>ATP</name>
        <dbReference type="ChEBI" id="CHEBI:30616"/>
    </ligand>
</feature>
<feature type="compositionally biased region" description="Basic and acidic residues" evidence="18">
    <location>
        <begin position="506"/>
        <end position="516"/>
    </location>
</feature>
<gene>
    <name evidence="22" type="ORF">PPNO1_LOCUS4528</name>
</gene>
<feature type="region of interest" description="Disordered" evidence="18">
    <location>
        <begin position="1379"/>
        <end position="1457"/>
    </location>
</feature>
<evidence type="ECO:0000256" key="17">
    <source>
        <dbReference type="RuleBase" id="RU362033"/>
    </source>
</evidence>
<feature type="transmembrane region" description="Helical" evidence="17">
    <location>
        <begin position="1187"/>
        <end position="1209"/>
    </location>
</feature>
<name>A0A9P1H3N6_9PEZI</name>
<evidence type="ECO:0000256" key="5">
    <source>
        <dbReference type="ARBA" id="ARBA00022723"/>
    </source>
</evidence>
<comment type="cofactor">
    <cofactor evidence="16">
        <name>Mg(2+)</name>
        <dbReference type="ChEBI" id="CHEBI:18420"/>
    </cofactor>
</comment>
<dbReference type="FunFam" id="3.40.50.1000:FF:000172">
    <property type="entry name" value="Phospholipid-transporting ATPase"/>
    <property type="match status" value="1"/>
</dbReference>
<feature type="binding site" evidence="16">
    <location>
        <position position="472"/>
    </location>
    <ligand>
        <name>Mg(2+)</name>
        <dbReference type="ChEBI" id="CHEBI:18420"/>
    </ligand>
</feature>
<dbReference type="GO" id="GO:0006892">
    <property type="term" value="P:post-Golgi vesicle-mediated transport"/>
    <property type="evidence" value="ECO:0007669"/>
    <property type="project" value="TreeGrafter"/>
</dbReference>
<dbReference type="InterPro" id="IPR001757">
    <property type="entry name" value="P_typ_ATPase"/>
</dbReference>
<evidence type="ECO:0000256" key="14">
    <source>
        <dbReference type="PIRSR" id="PIRSR606539-1"/>
    </source>
</evidence>
<organism evidence="22 23">
    <name type="scientific">Parascedosporium putredinis</name>
    <dbReference type="NCBI Taxonomy" id="1442378"/>
    <lineage>
        <taxon>Eukaryota</taxon>
        <taxon>Fungi</taxon>
        <taxon>Dikarya</taxon>
        <taxon>Ascomycota</taxon>
        <taxon>Pezizomycotina</taxon>
        <taxon>Sordariomycetes</taxon>
        <taxon>Hypocreomycetidae</taxon>
        <taxon>Microascales</taxon>
        <taxon>Microascaceae</taxon>
        <taxon>Parascedosporium</taxon>
    </lineage>
</organism>
<dbReference type="Pfam" id="PF13246">
    <property type="entry name" value="Cation_ATPase"/>
    <property type="match status" value="1"/>
</dbReference>
<evidence type="ECO:0000256" key="18">
    <source>
        <dbReference type="SAM" id="MobiDB-lite"/>
    </source>
</evidence>
<dbReference type="InterPro" id="IPR059000">
    <property type="entry name" value="ATPase_P-type_domA"/>
</dbReference>
<feature type="region of interest" description="Disordered" evidence="18">
    <location>
        <begin position="506"/>
        <end position="569"/>
    </location>
</feature>
<feature type="compositionally biased region" description="Basic residues" evidence="18">
    <location>
        <begin position="517"/>
        <end position="528"/>
    </location>
</feature>
<evidence type="ECO:0000256" key="2">
    <source>
        <dbReference type="ARBA" id="ARBA00004308"/>
    </source>
</evidence>
<keyword evidence="7 15" id="KW-0067">ATP-binding</keyword>
<evidence type="ECO:0000256" key="12">
    <source>
        <dbReference type="ARBA" id="ARBA00034036"/>
    </source>
</evidence>
<dbReference type="SUPFAM" id="SSF81653">
    <property type="entry name" value="Calcium ATPase, transduction domain A"/>
    <property type="match status" value="1"/>
</dbReference>
<feature type="binding site" evidence="16">
    <location>
        <position position="474"/>
    </location>
    <ligand>
        <name>Mg(2+)</name>
        <dbReference type="ChEBI" id="CHEBI:18420"/>
    </ligand>
</feature>
<keyword evidence="8 16" id="KW-0460">Magnesium</keyword>
<accession>A0A9P1H3N6</accession>
<feature type="region of interest" description="Disordered" evidence="18">
    <location>
        <begin position="738"/>
        <end position="769"/>
    </location>
</feature>
<feature type="binding site" evidence="15">
    <location>
        <position position="1050"/>
    </location>
    <ligand>
        <name>ATP</name>
        <dbReference type="ChEBI" id="CHEBI:30616"/>
    </ligand>
</feature>
<evidence type="ECO:0000256" key="10">
    <source>
        <dbReference type="ARBA" id="ARBA00022989"/>
    </source>
</evidence>
<dbReference type="GO" id="GO:0005802">
    <property type="term" value="C:trans-Golgi network"/>
    <property type="evidence" value="ECO:0007669"/>
    <property type="project" value="TreeGrafter"/>
</dbReference>
<dbReference type="PROSITE" id="PS00154">
    <property type="entry name" value="ATPASE_E1_E2"/>
    <property type="match status" value="1"/>
</dbReference>